<organism evidence="2 3">
    <name type="scientific">Pedobacter antarcticus 4BY</name>
    <dbReference type="NCBI Taxonomy" id="1358423"/>
    <lineage>
        <taxon>Bacteria</taxon>
        <taxon>Pseudomonadati</taxon>
        <taxon>Bacteroidota</taxon>
        <taxon>Sphingobacteriia</taxon>
        <taxon>Sphingobacteriales</taxon>
        <taxon>Sphingobacteriaceae</taxon>
        <taxon>Pedobacter</taxon>
    </lineage>
</organism>
<dbReference type="SUPFAM" id="SSF49464">
    <property type="entry name" value="Carboxypeptidase regulatory domain-like"/>
    <property type="match status" value="1"/>
</dbReference>
<evidence type="ECO:0000313" key="2">
    <source>
        <dbReference type="EMBL" id="KEQ29198.1"/>
    </source>
</evidence>
<feature type="chain" id="PRO_5001761683" description="DUF4369 domain-containing protein" evidence="1">
    <location>
        <begin position="22"/>
        <end position="245"/>
    </location>
</feature>
<accession>A0A081PES5</accession>
<dbReference type="AlphaFoldDB" id="A0A081PES5"/>
<feature type="signal peptide" evidence="1">
    <location>
        <begin position="1"/>
        <end position="21"/>
    </location>
</feature>
<keyword evidence="3" id="KW-1185">Reference proteome</keyword>
<name>A0A081PES5_9SPHI</name>
<gene>
    <name evidence="2" type="ORF">N180_16360</name>
</gene>
<evidence type="ECO:0000313" key="3">
    <source>
        <dbReference type="Proteomes" id="UP000028007"/>
    </source>
</evidence>
<evidence type="ECO:0000256" key="1">
    <source>
        <dbReference type="SAM" id="SignalP"/>
    </source>
</evidence>
<dbReference type="InterPro" id="IPR008969">
    <property type="entry name" value="CarboxyPept-like_regulatory"/>
</dbReference>
<sequence length="245" mass="27580">MNKIKIILAAVICALPWVASAQSGISGGVFDQENKSMPLQKVRVKNLTKDVTMETGAAGQFSIRAEKGDLLEFYLPGYHTDTLYLTSMQSKTIYLPPLSNNLKQVDVQSARLSKDLDLKAGQGQAFKRVSGIAPTKNIQRAGGIGLAFGSGKARREKIKEEALEERAYYESEINHYFNEEYISGMLKIKGQELKDFINFYRPTVATVKTDPPFNYDYYIAQAYQAWMKLPPDQRRTPPMPKLIKK</sequence>
<dbReference type="RefSeq" id="WP_037442620.1">
    <property type="nucleotide sequence ID" value="NZ_JNFF01000081.1"/>
</dbReference>
<dbReference type="EMBL" id="JNFF01000081">
    <property type="protein sequence ID" value="KEQ29198.1"/>
    <property type="molecule type" value="Genomic_DNA"/>
</dbReference>
<keyword evidence="1" id="KW-0732">Signal</keyword>
<reference evidence="2 3" key="1">
    <citation type="journal article" date="1992" name="Int. J. Syst. Bacteriol.">
        <title>Sphingobacterium antarcticus sp. nov. a Psychrotrophic Bacterium from the Soils of Schirmacher Oasis, Antarctica.</title>
        <authorList>
            <person name="Shivaji S."/>
            <person name="Ray M.K."/>
            <person name="Rao N.S."/>
            <person name="Saiserr L."/>
            <person name="Jagannadham M.V."/>
            <person name="Kumar G.S."/>
            <person name="Reddy G."/>
            <person name="Bhargava P.M."/>
        </authorList>
    </citation>
    <scope>NUCLEOTIDE SEQUENCE [LARGE SCALE GENOMIC DNA]</scope>
    <source>
        <strain evidence="2 3">4BY</strain>
    </source>
</reference>
<protein>
    <recommendedName>
        <fullName evidence="4">DUF4369 domain-containing protein</fullName>
    </recommendedName>
</protein>
<evidence type="ECO:0008006" key="4">
    <source>
        <dbReference type="Google" id="ProtNLM"/>
    </source>
</evidence>
<dbReference type="eggNOG" id="ENOG50346T2">
    <property type="taxonomic scope" value="Bacteria"/>
</dbReference>
<comment type="caution">
    <text evidence="2">The sequence shown here is derived from an EMBL/GenBank/DDBJ whole genome shotgun (WGS) entry which is preliminary data.</text>
</comment>
<proteinExistence type="predicted"/>
<dbReference type="OrthoDB" id="1118857at2"/>
<dbReference type="Proteomes" id="UP000028007">
    <property type="component" value="Unassembled WGS sequence"/>
</dbReference>